<organism evidence="2">
    <name type="scientific">marine metagenome</name>
    <dbReference type="NCBI Taxonomy" id="408172"/>
    <lineage>
        <taxon>unclassified sequences</taxon>
        <taxon>metagenomes</taxon>
        <taxon>ecological metagenomes</taxon>
    </lineage>
</organism>
<dbReference type="AlphaFoldDB" id="A0A381ZU44"/>
<gene>
    <name evidence="2" type="ORF">METZ01_LOCUS145478</name>
</gene>
<evidence type="ECO:0000313" key="2">
    <source>
        <dbReference type="EMBL" id="SVA92624.1"/>
    </source>
</evidence>
<protein>
    <submittedName>
        <fullName evidence="2">Uncharacterized protein</fullName>
    </submittedName>
</protein>
<proteinExistence type="predicted"/>
<feature type="region of interest" description="Disordered" evidence="1">
    <location>
        <begin position="238"/>
        <end position="266"/>
    </location>
</feature>
<reference evidence="2" key="1">
    <citation type="submission" date="2018-05" db="EMBL/GenBank/DDBJ databases">
        <authorList>
            <person name="Lanie J.A."/>
            <person name="Ng W.-L."/>
            <person name="Kazmierczak K.M."/>
            <person name="Andrzejewski T.M."/>
            <person name="Davidsen T.M."/>
            <person name="Wayne K.J."/>
            <person name="Tettelin H."/>
            <person name="Glass J.I."/>
            <person name="Rusch D."/>
            <person name="Podicherti R."/>
            <person name="Tsui H.-C.T."/>
            <person name="Winkler M.E."/>
        </authorList>
    </citation>
    <scope>NUCLEOTIDE SEQUENCE</scope>
</reference>
<feature type="non-terminal residue" evidence="2">
    <location>
        <position position="291"/>
    </location>
</feature>
<name>A0A381ZU44_9ZZZZ</name>
<evidence type="ECO:0000256" key="1">
    <source>
        <dbReference type="SAM" id="MobiDB-lite"/>
    </source>
</evidence>
<sequence>MAAAKDISIRENDLNGALLASIKLKGKPTNQGQGYCGICNNRRSLSLLPTPLQNFLLCNTCIEDLPSTLSGVLEIDTKKAFATLKSRENKRLNARAAAKRRKQNSVESMAQPYVEIGLAQVFAEAIARDHSISDSVLDLWEATWWNQYEPDDPMIISVLNGQFTEAEAKWMDTFRSDHPDLVWALLNDSVTTDWARALLDSGFNGNIEQVSAALDGGSPKIIARISKLKCNADMIPPGLDSPADCTEPSIPVASAEPEPEPESEEEIALSDYTHEVEAYIDRMTKTAANNV</sequence>
<feature type="compositionally biased region" description="Low complexity" evidence="1">
    <location>
        <begin position="247"/>
        <end position="256"/>
    </location>
</feature>
<dbReference type="EMBL" id="UINC01022621">
    <property type="protein sequence ID" value="SVA92624.1"/>
    <property type="molecule type" value="Genomic_DNA"/>
</dbReference>
<accession>A0A381ZU44</accession>
<feature type="compositionally biased region" description="Acidic residues" evidence="1">
    <location>
        <begin position="257"/>
        <end position="266"/>
    </location>
</feature>